<evidence type="ECO:0000256" key="2">
    <source>
        <dbReference type="ARBA" id="ARBA00023015"/>
    </source>
</evidence>
<dbReference type="GO" id="GO:0000978">
    <property type="term" value="F:RNA polymerase II cis-regulatory region sequence-specific DNA binding"/>
    <property type="evidence" value="ECO:0007669"/>
    <property type="project" value="TreeGrafter"/>
</dbReference>
<evidence type="ECO:0000256" key="1">
    <source>
        <dbReference type="ARBA" id="ARBA00006882"/>
    </source>
</evidence>
<dbReference type="PRINTS" id="PR00043">
    <property type="entry name" value="LEUZIPPRJUN"/>
</dbReference>
<dbReference type="GO" id="GO:0005667">
    <property type="term" value="C:transcription regulator complex"/>
    <property type="evidence" value="ECO:0007669"/>
    <property type="project" value="TreeGrafter"/>
</dbReference>
<dbReference type="GO" id="GO:0000981">
    <property type="term" value="F:DNA-binding transcription factor activity, RNA polymerase II-specific"/>
    <property type="evidence" value="ECO:0007669"/>
    <property type="project" value="TreeGrafter"/>
</dbReference>
<keyword evidence="2" id="KW-0805">Transcription regulation</keyword>
<dbReference type="Pfam" id="PF00170">
    <property type="entry name" value="bZIP_1"/>
    <property type="match status" value="1"/>
</dbReference>
<dbReference type="Proteomes" id="UP000515146">
    <property type="component" value="Unplaced"/>
</dbReference>
<dbReference type="FunCoup" id="A0A6P6YMD4">
    <property type="interactions" value="414"/>
</dbReference>
<dbReference type="OMA" id="QNERINN"/>
<comment type="similarity">
    <text evidence="1">Belongs to the bZIP family. Jun subfamily.</text>
</comment>
<gene>
    <name evidence="6" type="primary">LOC113799532</name>
</gene>
<dbReference type="SMART" id="SM00338">
    <property type="entry name" value="BRLZ"/>
    <property type="match status" value="1"/>
</dbReference>
<name>A0A6P6YMD4_DERPT</name>
<dbReference type="AlphaFoldDB" id="A0A6P6YMD4"/>
<dbReference type="OrthoDB" id="2187714at2759"/>
<evidence type="ECO:0000256" key="3">
    <source>
        <dbReference type="ARBA" id="ARBA00023125"/>
    </source>
</evidence>
<dbReference type="InParanoid" id="A0A6P6YMD4"/>
<proteinExistence type="inferred from homology"/>
<dbReference type="InterPro" id="IPR046347">
    <property type="entry name" value="bZIP_sf"/>
</dbReference>
<keyword evidence="3" id="KW-0238">DNA-binding</keyword>
<dbReference type="RefSeq" id="XP_027205976.1">
    <property type="nucleotide sequence ID" value="XM_027350175.1"/>
</dbReference>
<organism evidence="5 6">
    <name type="scientific">Dermatophagoides pteronyssinus</name>
    <name type="common">European house dust mite</name>
    <dbReference type="NCBI Taxonomy" id="6956"/>
    <lineage>
        <taxon>Eukaryota</taxon>
        <taxon>Metazoa</taxon>
        <taxon>Ecdysozoa</taxon>
        <taxon>Arthropoda</taxon>
        <taxon>Chelicerata</taxon>
        <taxon>Arachnida</taxon>
        <taxon>Acari</taxon>
        <taxon>Acariformes</taxon>
        <taxon>Sarcoptiformes</taxon>
        <taxon>Astigmata</taxon>
        <taxon>Psoroptidia</taxon>
        <taxon>Analgoidea</taxon>
        <taxon>Pyroglyphidae</taxon>
        <taxon>Dermatophagoidinae</taxon>
        <taxon>Dermatophagoides</taxon>
    </lineage>
</organism>
<dbReference type="InterPro" id="IPR050946">
    <property type="entry name" value="AP-1_TF_bZIP"/>
</dbReference>
<keyword evidence="5" id="KW-1185">Reference proteome</keyword>
<dbReference type="PANTHER" id="PTHR11462:SF35">
    <property type="entry name" value="TRANSCRIPTION FACTOR JRA"/>
    <property type="match status" value="1"/>
</dbReference>
<sequence length="212" mass="24639">MSCSEDIRRLKNKLSLDFNQPRSSKKEKACQLTTPDLDKLALSTPQMAEYLKTIPPVGPLPTFTRNSDDEKQRMLEMWSNQAHMNNSNFTIANNEIETNTTTTNIDEHDSKFFEKESESSASKNNSKNSKGFQPINMQDQEQAKLERKRLRNRIAASKCRQRKLERIQCLQKKVDEYNDKINALQRFETLLKDVNNQLSVQITKHRDRGCDL</sequence>
<evidence type="ECO:0000256" key="4">
    <source>
        <dbReference type="ARBA" id="ARBA00023163"/>
    </source>
</evidence>
<dbReference type="GO" id="GO:0051726">
    <property type="term" value="P:regulation of cell cycle"/>
    <property type="evidence" value="ECO:0007669"/>
    <property type="project" value="TreeGrafter"/>
</dbReference>
<evidence type="ECO:0000313" key="6">
    <source>
        <dbReference type="RefSeq" id="XP_027205976.1"/>
    </source>
</evidence>
<dbReference type="Gene3D" id="1.20.5.170">
    <property type="match status" value="1"/>
</dbReference>
<dbReference type="InterPro" id="IPR002112">
    <property type="entry name" value="Leuzip_Jun"/>
</dbReference>
<dbReference type="PROSITE" id="PS50217">
    <property type="entry name" value="BZIP"/>
    <property type="match status" value="1"/>
</dbReference>
<dbReference type="KEGG" id="dpte:113799532"/>
<evidence type="ECO:0000313" key="5">
    <source>
        <dbReference type="Proteomes" id="UP000515146"/>
    </source>
</evidence>
<accession>A0A6P6YMD4</accession>
<protein>
    <submittedName>
        <fullName evidence="6">Transcription factor AP-1-like</fullName>
    </submittedName>
</protein>
<keyword evidence="4" id="KW-0804">Transcription</keyword>
<dbReference type="PROSITE" id="PS00036">
    <property type="entry name" value="BZIP_BASIC"/>
    <property type="match status" value="1"/>
</dbReference>
<dbReference type="InterPro" id="IPR004827">
    <property type="entry name" value="bZIP"/>
</dbReference>
<dbReference type="SUPFAM" id="SSF57959">
    <property type="entry name" value="Leucine zipper domain"/>
    <property type="match status" value="1"/>
</dbReference>
<reference evidence="6" key="1">
    <citation type="submission" date="2025-08" db="UniProtKB">
        <authorList>
            <consortium name="RefSeq"/>
        </authorList>
    </citation>
    <scope>IDENTIFICATION</scope>
    <source>
        <strain evidence="6">Airmid</strain>
    </source>
</reference>
<dbReference type="GO" id="GO:0042127">
    <property type="term" value="P:regulation of cell population proliferation"/>
    <property type="evidence" value="ECO:0007669"/>
    <property type="project" value="TreeGrafter"/>
</dbReference>
<dbReference type="PANTHER" id="PTHR11462">
    <property type="entry name" value="JUN TRANSCRIPTION FACTOR-RELATED"/>
    <property type="match status" value="1"/>
</dbReference>